<reference evidence="11 12" key="1">
    <citation type="submission" date="2019-06" db="EMBL/GenBank/DDBJ databases">
        <title>Draft genome sequence of Miniimonas arenae KCTC 19750T isolated from sea sand.</title>
        <authorList>
            <person name="Park S.-J."/>
        </authorList>
    </citation>
    <scope>NUCLEOTIDE SEQUENCE [LARGE SCALE GENOMIC DNA]</scope>
    <source>
        <strain evidence="11 12">KCTC 19750</strain>
    </source>
</reference>
<keyword evidence="7" id="KW-0961">Cell wall biogenesis/degradation</keyword>
<evidence type="ECO:0000313" key="12">
    <source>
        <dbReference type="Proteomes" id="UP000313849"/>
    </source>
</evidence>
<evidence type="ECO:0000256" key="4">
    <source>
        <dbReference type="ARBA" id="ARBA00022801"/>
    </source>
</evidence>
<feature type="domain" description="Glycosyl hydrolase family 81 C-terminal" evidence="10">
    <location>
        <begin position="355"/>
        <end position="695"/>
    </location>
</feature>
<dbReference type="PANTHER" id="PTHR31983:SF0">
    <property type="entry name" value="GLUCAN ENDO-1,3-BETA-D-GLUCOSIDASE 2"/>
    <property type="match status" value="1"/>
</dbReference>
<protein>
    <recommendedName>
        <fullName evidence="3">glucan endo-1,3-beta-D-glucosidase</fullName>
        <ecNumber evidence="3">3.2.1.39</ecNumber>
    </recommendedName>
</protein>
<keyword evidence="4" id="KW-0378">Hydrolase</keyword>
<keyword evidence="9" id="KW-0732">Signal</keyword>
<keyword evidence="8" id="KW-0624">Polysaccharide degradation</keyword>
<dbReference type="GO" id="GO:0052861">
    <property type="term" value="F:endo-1,3(4)-beta-glucanase activity"/>
    <property type="evidence" value="ECO:0007669"/>
    <property type="project" value="InterPro"/>
</dbReference>
<dbReference type="EMBL" id="VENP01000002">
    <property type="protein sequence ID" value="TNU77056.1"/>
    <property type="molecule type" value="Genomic_DNA"/>
</dbReference>
<dbReference type="PANTHER" id="PTHR31983">
    <property type="entry name" value="ENDO-1,3(4)-BETA-GLUCANASE 1"/>
    <property type="match status" value="1"/>
</dbReference>
<proteinExistence type="inferred from homology"/>
<name>A0A5C5BEP2_9MICO</name>
<evidence type="ECO:0000259" key="10">
    <source>
        <dbReference type="Pfam" id="PF17652"/>
    </source>
</evidence>
<feature type="signal peptide" evidence="9">
    <location>
        <begin position="1"/>
        <end position="24"/>
    </location>
</feature>
<accession>A0A5C5BEP2</accession>
<comment type="catalytic activity">
    <reaction evidence="1">
        <text>Hydrolysis of (1-&gt;3)-beta-D-glucosidic linkages in (1-&gt;3)-beta-D-glucans.</text>
        <dbReference type="EC" id="3.2.1.39"/>
    </reaction>
</comment>
<evidence type="ECO:0000256" key="1">
    <source>
        <dbReference type="ARBA" id="ARBA00000382"/>
    </source>
</evidence>
<evidence type="ECO:0000256" key="5">
    <source>
        <dbReference type="ARBA" id="ARBA00023277"/>
    </source>
</evidence>
<evidence type="ECO:0000313" key="11">
    <source>
        <dbReference type="EMBL" id="TNU77056.1"/>
    </source>
</evidence>
<dbReference type="InterPro" id="IPR005200">
    <property type="entry name" value="Endo-beta-glucanase"/>
</dbReference>
<dbReference type="GO" id="GO:0071555">
    <property type="term" value="P:cell wall organization"/>
    <property type="evidence" value="ECO:0007669"/>
    <property type="project" value="UniProtKB-KW"/>
</dbReference>
<keyword evidence="6" id="KW-0326">Glycosidase</keyword>
<dbReference type="InterPro" id="IPR040720">
    <property type="entry name" value="GH81_C"/>
</dbReference>
<dbReference type="Pfam" id="PF17652">
    <property type="entry name" value="Glyco_hydro81C"/>
    <property type="match status" value="1"/>
</dbReference>
<dbReference type="Gene3D" id="2.70.98.30">
    <property type="entry name" value="Golgi alpha-mannosidase II, domain 4"/>
    <property type="match status" value="1"/>
</dbReference>
<evidence type="ECO:0000256" key="7">
    <source>
        <dbReference type="ARBA" id="ARBA00023316"/>
    </source>
</evidence>
<dbReference type="GO" id="GO:0000272">
    <property type="term" value="P:polysaccharide catabolic process"/>
    <property type="evidence" value="ECO:0007669"/>
    <property type="project" value="UniProtKB-KW"/>
</dbReference>
<sequence length="705" mass="71704">MRRARVIALTAGCSLALAACTTSAAEPGTDAASNAGAAGSSDAGSALAAGDLGVLAPASQDEALEALPAVSLAELPTPRLADGVTPPTNRWYSSLAFGEVGLPVFPLPMSVKATEAGFAVGLPEVTATETTIAGAHVDRVAVDLGATSYVVSAADPVSVTLDYLDGAGTVLAHVHLAAGSPYVSVTAASDLDLTLASADGTAWTEQDAGDADGTLATTTSGTGTYAVLAPQAPSADGALSLAAGASAVLWALPPDGEPADLAPYAAVVTGVDVGGSVSDSGATTTLTYRTEGDATTAVVRLPHQGGCTDGDPVGTYEGIYGPMPVCVGSAPSWQVPTVDVATGLDVSGLTGDERAELATQVAADLDATDVAALAADTYFGGKALYRLAQLAELAQGLGDDELATRALGMLKDGMEPWTQVDGCTERSERCFGYDATWKGVVGQATAFGSEEFNDHHFHYGYFLYAAGVLGSLDPSTVSSMQPVMDALAADIAATTGSDRVPALRVFDPYQGHSWASGISPFADGNNQESSSEAVTAWAGLELWGEASGNATLADRGAWLVANEAASALAYWVDPNTADIPGAETFSHEVVAMNWGGKRDYATWFSPEPAAMAAIQLIPLSPSAGYLGTSDPEHIRAVVAEAFGGSVDLPSSPPQFSDYLLAYRGLAGADDAATALEQARTLPEDSIDDGFSRSYLLAWLMVLAAQ</sequence>
<comment type="similarity">
    <text evidence="2">Belongs to the glycosyl hydrolase 81 family.</text>
</comment>
<dbReference type="PROSITE" id="PS52008">
    <property type="entry name" value="GH81"/>
    <property type="match status" value="1"/>
</dbReference>
<dbReference type="EC" id="3.2.1.39" evidence="3"/>
<feature type="chain" id="PRO_5022775763" description="glucan endo-1,3-beta-D-glucosidase" evidence="9">
    <location>
        <begin position="25"/>
        <end position="705"/>
    </location>
</feature>
<dbReference type="AlphaFoldDB" id="A0A5C5BEP2"/>
<keyword evidence="12" id="KW-1185">Reference proteome</keyword>
<dbReference type="RefSeq" id="WP_139985623.1">
    <property type="nucleotide sequence ID" value="NZ_VENP01000002.1"/>
</dbReference>
<keyword evidence="5" id="KW-0119">Carbohydrate metabolism</keyword>
<dbReference type="GO" id="GO:0042973">
    <property type="term" value="F:glucan endo-1,3-beta-D-glucosidase activity"/>
    <property type="evidence" value="ECO:0007669"/>
    <property type="project" value="UniProtKB-EC"/>
</dbReference>
<evidence type="ECO:0000256" key="3">
    <source>
        <dbReference type="ARBA" id="ARBA00012780"/>
    </source>
</evidence>
<dbReference type="OrthoDB" id="5480482at2"/>
<dbReference type="Proteomes" id="UP000313849">
    <property type="component" value="Unassembled WGS sequence"/>
</dbReference>
<evidence type="ECO:0000256" key="6">
    <source>
        <dbReference type="ARBA" id="ARBA00023295"/>
    </source>
</evidence>
<comment type="caution">
    <text evidence="11">The sequence shown here is derived from an EMBL/GenBank/DDBJ whole genome shotgun (WGS) entry which is preliminary data.</text>
</comment>
<dbReference type="PROSITE" id="PS51257">
    <property type="entry name" value="PROKAR_LIPOPROTEIN"/>
    <property type="match status" value="1"/>
</dbReference>
<evidence type="ECO:0000256" key="8">
    <source>
        <dbReference type="ARBA" id="ARBA00023326"/>
    </source>
</evidence>
<organism evidence="11 12">
    <name type="scientific">Miniimonas arenae</name>
    <dbReference type="NCBI Taxonomy" id="676201"/>
    <lineage>
        <taxon>Bacteria</taxon>
        <taxon>Bacillati</taxon>
        <taxon>Actinomycetota</taxon>
        <taxon>Actinomycetes</taxon>
        <taxon>Micrococcales</taxon>
        <taxon>Beutenbergiaceae</taxon>
        <taxon>Miniimonas</taxon>
    </lineage>
</organism>
<gene>
    <name evidence="11" type="ORF">FH969_01560</name>
</gene>
<evidence type="ECO:0000256" key="9">
    <source>
        <dbReference type="SAM" id="SignalP"/>
    </source>
</evidence>
<evidence type="ECO:0000256" key="2">
    <source>
        <dbReference type="ARBA" id="ARBA00010730"/>
    </source>
</evidence>